<accession>E3N8M6</accession>
<feature type="compositionally biased region" description="Basic and acidic residues" evidence="1">
    <location>
        <begin position="86"/>
        <end position="107"/>
    </location>
</feature>
<proteinExistence type="predicted"/>
<keyword evidence="3" id="KW-1185">Reference proteome</keyword>
<evidence type="ECO:0000256" key="1">
    <source>
        <dbReference type="SAM" id="MobiDB-lite"/>
    </source>
</evidence>
<dbReference type="EMBL" id="DS268558">
    <property type="protein sequence ID" value="EFO89552.1"/>
    <property type="molecule type" value="Genomic_DNA"/>
</dbReference>
<sequence>MGSRNSKSADSIEAKLTEDAKEKYTGVNNFTGVLYKITSSGNVSINANGSTVSSMQEPQASPWSNKRSTPRDDNNGNHAIDYGQHSIERPYNDEIQRREPSFVDDRSQQCPREYSHSTRYPAIVNRTI</sequence>
<name>E3N8M6_CAERE</name>
<reference evidence="2" key="1">
    <citation type="submission" date="2007-07" db="EMBL/GenBank/DDBJ databases">
        <title>PCAP assembly of the Caenorhabditis remanei genome.</title>
        <authorList>
            <consortium name="The Caenorhabditis remanei Sequencing Consortium"/>
            <person name="Wilson R.K."/>
        </authorList>
    </citation>
    <scope>NUCLEOTIDE SEQUENCE [LARGE SCALE GENOMIC DNA]</scope>
    <source>
        <strain evidence="2">PB4641</strain>
    </source>
</reference>
<evidence type="ECO:0000313" key="2">
    <source>
        <dbReference type="EMBL" id="EFO89552.1"/>
    </source>
</evidence>
<feature type="region of interest" description="Disordered" evidence="1">
    <location>
        <begin position="46"/>
        <end position="121"/>
    </location>
</feature>
<gene>
    <name evidence="2" type="ORF">CRE_22627</name>
</gene>
<dbReference type="HOGENOM" id="CLU_1994731_0_0_1"/>
<dbReference type="Proteomes" id="UP000008281">
    <property type="component" value="Unassembled WGS sequence"/>
</dbReference>
<organism evidence="3">
    <name type="scientific">Caenorhabditis remanei</name>
    <name type="common">Caenorhabditis vulgaris</name>
    <dbReference type="NCBI Taxonomy" id="31234"/>
    <lineage>
        <taxon>Eukaryota</taxon>
        <taxon>Metazoa</taxon>
        <taxon>Ecdysozoa</taxon>
        <taxon>Nematoda</taxon>
        <taxon>Chromadorea</taxon>
        <taxon>Rhabditida</taxon>
        <taxon>Rhabditina</taxon>
        <taxon>Rhabditomorpha</taxon>
        <taxon>Rhabditoidea</taxon>
        <taxon>Rhabditidae</taxon>
        <taxon>Peloderinae</taxon>
        <taxon>Caenorhabditis</taxon>
    </lineage>
</organism>
<dbReference type="AlphaFoldDB" id="E3N8M6"/>
<evidence type="ECO:0000313" key="3">
    <source>
        <dbReference type="Proteomes" id="UP000008281"/>
    </source>
</evidence>
<protein>
    <submittedName>
        <fullName evidence="2">Uncharacterized protein</fullName>
    </submittedName>
</protein>
<feature type="compositionally biased region" description="Polar residues" evidence="1">
    <location>
        <begin position="46"/>
        <end position="67"/>
    </location>
</feature>